<name>A0A0F8WS03_9ZZZZ</name>
<dbReference type="EMBL" id="LAZR01063482">
    <property type="protein sequence ID" value="KKK59433.1"/>
    <property type="molecule type" value="Genomic_DNA"/>
</dbReference>
<comment type="caution">
    <text evidence="1">The sequence shown here is derived from an EMBL/GenBank/DDBJ whole genome shotgun (WGS) entry which is preliminary data.</text>
</comment>
<protein>
    <submittedName>
        <fullName evidence="1">Uncharacterized protein</fullName>
    </submittedName>
</protein>
<dbReference type="AlphaFoldDB" id="A0A0F8WS03"/>
<gene>
    <name evidence="1" type="ORF">LCGC14_3034450</name>
</gene>
<evidence type="ECO:0000313" key="1">
    <source>
        <dbReference type="EMBL" id="KKK59433.1"/>
    </source>
</evidence>
<reference evidence="1" key="1">
    <citation type="journal article" date="2015" name="Nature">
        <title>Complex archaea that bridge the gap between prokaryotes and eukaryotes.</title>
        <authorList>
            <person name="Spang A."/>
            <person name="Saw J.H."/>
            <person name="Jorgensen S.L."/>
            <person name="Zaremba-Niedzwiedzka K."/>
            <person name="Martijn J."/>
            <person name="Lind A.E."/>
            <person name="van Eijk R."/>
            <person name="Schleper C."/>
            <person name="Guy L."/>
            <person name="Ettema T.J."/>
        </authorList>
    </citation>
    <scope>NUCLEOTIDE SEQUENCE</scope>
</reference>
<accession>A0A0F8WS03</accession>
<sequence length="109" mass="13075">MYLLPESYEKRLLASIGFSEEEPSILHPIKSEYQRNLEEKGWEFITKVEAENKFMNYTENRESFRLLREDCRNKFCPGKKIKLARAYNQYGEKIPSEEKIVDVYAKDRE</sequence>
<organism evidence="1">
    <name type="scientific">marine sediment metagenome</name>
    <dbReference type="NCBI Taxonomy" id="412755"/>
    <lineage>
        <taxon>unclassified sequences</taxon>
        <taxon>metagenomes</taxon>
        <taxon>ecological metagenomes</taxon>
    </lineage>
</organism>
<proteinExistence type="predicted"/>